<sequence length="150" mass="15718">MAWDEWEQLKADAATRQPTRTQLNHLPPEPSGGGGNPQGDLAVNQTDLAAIGDAAFELREHFGQAGKHARAASQKAAGGLKSQGFALGGALDHVASRWIDQCRSLLDATAHISNHLDFTKGAHAGDEVHIAGTVSSIATLDAGFSERKSS</sequence>
<protein>
    <recommendedName>
        <fullName evidence="4">AG1 protein</fullName>
    </recommendedName>
</protein>
<feature type="region of interest" description="Disordered" evidence="1">
    <location>
        <begin position="1"/>
        <end position="42"/>
    </location>
</feature>
<gene>
    <name evidence="2" type="ORF">B1H20_11775</name>
</gene>
<dbReference type="OrthoDB" id="4313158at2"/>
<organism evidence="2 3">
    <name type="scientific">Streptomyces violaceoruber</name>
    <dbReference type="NCBI Taxonomy" id="1935"/>
    <lineage>
        <taxon>Bacteria</taxon>
        <taxon>Bacillati</taxon>
        <taxon>Actinomycetota</taxon>
        <taxon>Actinomycetes</taxon>
        <taxon>Kitasatosporales</taxon>
        <taxon>Streptomycetaceae</taxon>
        <taxon>Streptomyces</taxon>
        <taxon>Streptomyces violaceoruber group</taxon>
    </lineage>
</organism>
<dbReference type="Proteomes" id="UP000192445">
    <property type="component" value="Chromosome"/>
</dbReference>
<dbReference type="RefSeq" id="WP_083192492.1">
    <property type="nucleotide sequence ID" value="NZ_CP020570.1"/>
</dbReference>
<evidence type="ECO:0000313" key="2">
    <source>
        <dbReference type="EMBL" id="ARF62005.1"/>
    </source>
</evidence>
<name>A0A1V0U9S7_STRVN</name>
<accession>A0A1V0U9S7</accession>
<dbReference type="KEGG" id="svu:B1H20_11775"/>
<evidence type="ECO:0000313" key="3">
    <source>
        <dbReference type="Proteomes" id="UP000192445"/>
    </source>
</evidence>
<dbReference type="STRING" id="1935.B1H20_11775"/>
<dbReference type="EMBL" id="CP020570">
    <property type="protein sequence ID" value="ARF62005.1"/>
    <property type="molecule type" value="Genomic_DNA"/>
</dbReference>
<evidence type="ECO:0008006" key="4">
    <source>
        <dbReference type="Google" id="ProtNLM"/>
    </source>
</evidence>
<evidence type="ECO:0000256" key="1">
    <source>
        <dbReference type="SAM" id="MobiDB-lite"/>
    </source>
</evidence>
<dbReference type="AlphaFoldDB" id="A0A1V0U9S7"/>
<proteinExistence type="predicted"/>
<reference evidence="2 3" key="1">
    <citation type="submission" date="2017-03" db="EMBL/GenBank/DDBJ databases">
        <title>Complete Genome Sequence of a natural compounds producer, Streptomyces violaceus S21.</title>
        <authorList>
            <person name="Zhong C."/>
            <person name="Zhao Z."/>
            <person name="Fu J."/>
            <person name="Zong G."/>
            <person name="Qin R."/>
            <person name="Cao G."/>
        </authorList>
    </citation>
    <scope>NUCLEOTIDE SEQUENCE [LARGE SCALE GENOMIC DNA]</scope>
    <source>
        <strain evidence="2 3">S21</strain>
    </source>
</reference>